<dbReference type="RefSeq" id="XP_040746141.1">
    <property type="nucleotide sequence ID" value="XM_040890103.1"/>
</dbReference>
<dbReference type="Proteomes" id="UP000193922">
    <property type="component" value="Unassembled WGS sequence"/>
</dbReference>
<gene>
    <name evidence="1" type="ORF">DL89DRAFT_290632</name>
</gene>
<reference evidence="1 2" key="1">
    <citation type="submission" date="2016-07" db="EMBL/GenBank/DDBJ databases">
        <title>Pervasive Adenine N6-methylation of Active Genes in Fungi.</title>
        <authorList>
            <consortium name="DOE Joint Genome Institute"/>
            <person name="Mondo S.J."/>
            <person name="Dannebaum R.O."/>
            <person name="Kuo R.C."/>
            <person name="Labutti K."/>
            <person name="Haridas S."/>
            <person name="Kuo A."/>
            <person name="Salamov A."/>
            <person name="Ahrendt S.R."/>
            <person name="Lipzen A."/>
            <person name="Sullivan W."/>
            <person name="Andreopoulos W.B."/>
            <person name="Clum A."/>
            <person name="Lindquist E."/>
            <person name="Daum C."/>
            <person name="Ramamoorthy G.K."/>
            <person name="Gryganskyi A."/>
            <person name="Culley D."/>
            <person name="Magnuson J.K."/>
            <person name="James T.Y."/>
            <person name="O'Malley M.A."/>
            <person name="Stajich J.E."/>
            <person name="Spatafora J.W."/>
            <person name="Visel A."/>
            <person name="Grigoriev I.V."/>
        </authorList>
    </citation>
    <scope>NUCLEOTIDE SEQUENCE [LARGE SCALE GENOMIC DNA]</scope>
    <source>
        <strain evidence="1 2">ATCC 12442</strain>
    </source>
</reference>
<accession>A0A1Y1WGW6</accession>
<dbReference type="EMBL" id="MCFD01000002">
    <property type="protein sequence ID" value="ORX72801.1"/>
    <property type="molecule type" value="Genomic_DNA"/>
</dbReference>
<organism evidence="1 2">
    <name type="scientific">Linderina pennispora</name>
    <dbReference type="NCBI Taxonomy" id="61395"/>
    <lineage>
        <taxon>Eukaryota</taxon>
        <taxon>Fungi</taxon>
        <taxon>Fungi incertae sedis</taxon>
        <taxon>Zoopagomycota</taxon>
        <taxon>Kickxellomycotina</taxon>
        <taxon>Kickxellomycetes</taxon>
        <taxon>Kickxellales</taxon>
        <taxon>Kickxellaceae</taxon>
        <taxon>Linderina</taxon>
    </lineage>
</organism>
<sequence>MIGADDFLSEEPRIALPEDLSCVTKNPHRTKVSADVLESLMSGPLKSAIERGRSKTDLDDEPLVLPSSQLLECINRSITKYEAERQRPADLNEAMSGSALLALGVIVQEHCRLMLE</sequence>
<name>A0A1Y1WGW6_9FUNG</name>
<comment type="caution">
    <text evidence="1">The sequence shown here is derived from an EMBL/GenBank/DDBJ whole genome shotgun (WGS) entry which is preliminary data.</text>
</comment>
<dbReference type="GeneID" id="63806751"/>
<protein>
    <submittedName>
        <fullName evidence="1">Uncharacterized protein</fullName>
    </submittedName>
</protein>
<dbReference type="OrthoDB" id="2565191at2759"/>
<evidence type="ECO:0000313" key="2">
    <source>
        <dbReference type="Proteomes" id="UP000193922"/>
    </source>
</evidence>
<evidence type="ECO:0000313" key="1">
    <source>
        <dbReference type="EMBL" id="ORX72801.1"/>
    </source>
</evidence>
<keyword evidence="2" id="KW-1185">Reference proteome</keyword>
<proteinExistence type="predicted"/>
<dbReference type="AlphaFoldDB" id="A0A1Y1WGW6"/>